<proteinExistence type="inferred from homology"/>
<feature type="transmembrane region" description="Helical" evidence="6">
    <location>
        <begin position="116"/>
        <end position="139"/>
    </location>
</feature>
<evidence type="ECO:0000256" key="2">
    <source>
        <dbReference type="ARBA" id="ARBA00022692"/>
    </source>
</evidence>
<evidence type="ECO:0000256" key="1">
    <source>
        <dbReference type="ARBA" id="ARBA00004141"/>
    </source>
</evidence>
<dbReference type="Pfam" id="PF20684">
    <property type="entry name" value="Fung_rhodopsin"/>
    <property type="match status" value="1"/>
</dbReference>
<protein>
    <recommendedName>
        <fullName evidence="7">Rhodopsin domain-containing protein</fullName>
    </recommendedName>
</protein>
<dbReference type="Proteomes" id="UP000800200">
    <property type="component" value="Unassembled WGS sequence"/>
</dbReference>
<organism evidence="8 9">
    <name type="scientific">Zopfia rhizophila CBS 207.26</name>
    <dbReference type="NCBI Taxonomy" id="1314779"/>
    <lineage>
        <taxon>Eukaryota</taxon>
        <taxon>Fungi</taxon>
        <taxon>Dikarya</taxon>
        <taxon>Ascomycota</taxon>
        <taxon>Pezizomycotina</taxon>
        <taxon>Dothideomycetes</taxon>
        <taxon>Dothideomycetes incertae sedis</taxon>
        <taxon>Zopfiaceae</taxon>
        <taxon>Zopfia</taxon>
    </lineage>
</organism>
<evidence type="ECO:0000313" key="9">
    <source>
        <dbReference type="Proteomes" id="UP000800200"/>
    </source>
</evidence>
<feature type="transmembrane region" description="Helical" evidence="6">
    <location>
        <begin position="41"/>
        <end position="63"/>
    </location>
</feature>
<name>A0A6A6DXG7_9PEZI</name>
<evidence type="ECO:0000256" key="3">
    <source>
        <dbReference type="ARBA" id="ARBA00022989"/>
    </source>
</evidence>
<feature type="transmembrane region" description="Helical" evidence="6">
    <location>
        <begin position="242"/>
        <end position="265"/>
    </location>
</feature>
<dbReference type="EMBL" id="ML994642">
    <property type="protein sequence ID" value="KAF2183455.1"/>
    <property type="molecule type" value="Genomic_DNA"/>
</dbReference>
<keyword evidence="4 6" id="KW-0472">Membrane</keyword>
<feature type="transmembrane region" description="Helical" evidence="6">
    <location>
        <begin position="171"/>
        <end position="195"/>
    </location>
</feature>
<accession>A0A6A6DXG7</accession>
<dbReference type="InterPro" id="IPR052337">
    <property type="entry name" value="SAT4-like"/>
</dbReference>
<dbReference type="AlphaFoldDB" id="A0A6A6DXG7"/>
<dbReference type="OrthoDB" id="5421689at2759"/>
<evidence type="ECO:0000313" key="8">
    <source>
        <dbReference type="EMBL" id="KAF2183455.1"/>
    </source>
</evidence>
<keyword evidence="3 6" id="KW-1133">Transmembrane helix</keyword>
<evidence type="ECO:0000259" key="7">
    <source>
        <dbReference type="Pfam" id="PF20684"/>
    </source>
</evidence>
<comment type="subcellular location">
    <subcellularLocation>
        <location evidence="1">Membrane</location>
        <topology evidence="1">Multi-pass membrane protein</topology>
    </subcellularLocation>
</comment>
<dbReference type="GO" id="GO:0016020">
    <property type="term" value="C:membrane"/>
    <property type="evidence" value="ECO:0007669"/>
    <property type="project" value="UniProtKB-SubCell"/>
</dbReference>
<comment type="similarity">
    <text evidence="5">Belongs to the SAT4 family.</text>
</comment>
<evidence type="ECO:0000256" key="4">
    <source>
        <dbReference type="ARBA" id="ARBA00023136"/>
    </source>
</evidence>
<feature type="transmembrane region" description="Helical" evidence="6">
    <location>
        <begin position="6"/>
        <end position="29"/>
    </location>
</feature>
<feature type="transmembrane region" description="Helical" evidence="6">
    <location>
        <begin position="83"/>
        <end position="104"/>
    </location>
</feature>
<reference evidence="8" key="1">
    <citation type="journal article" date="2020" name="Stud. Mycol.">
        <title>101 Dothideomycetes genomes: a test case for predicting lifestyles and emergence of pathogens.</title>
        <authorList>
            <person name="Haridas S."/>
            <person name="Albert R."/>
            <person name="Binder M."/>
            <person name="Bloem J."/>
            <person name="Labutti K."/>
            <person name="Salamov A."/>
            <person name="Andreopoulos B."/>
            <person name="Baker S."/>
            <person name="Barry K."/>
            <person name="Bills G."/>
            <person name="Bluhm B."/>
            <person name="Cannon C."/>
            <person name="Castanera R."/>
            <person name="Culley D."/>
            <person name="Daum C."/>
            <person name="Ezra D."/>
            <person name="Gonzalez J."/>
            <person name="Henrissat B."/>
            <person name="Kuo A."/>
            <person name="Liang C."/>
            <person name="Lipzen A."/>
            <person name="Lutzoni F."/>
            <person name="Magnuson J."/>
            <person name="Mondo S."/>
            <person name="Nolan M."/>
            <person name="Ohm R."/>
            <person name="Pangilinan J."/>
            <person name="Park H.-J."/>
            <person name="Ramirez L."/>
            <person name="Alfaro M."/>
            <person name="Sun H."/>
            <person name="Tritt A."/>
            <person name="Yoshinaga Y."/>
            <person name="Zwiers L.-H."/>
            <person name="Turgeon B."/>
            <person name="Goodwin S."/>
            <person name="Spatafora J."/>
            <person name="Crous P."/>
            <person name="Grigoriev I."/>
        </authorList>
    </citation>
    <scope>NUCLEOTIDE SEQUENCE</scope>
    <source>
        <strain evidence="8">CBS 207.26</strain>
    </source>
</reference>
<keyword evidence="2 6" id="KW-0812">Transmembrane</keyword>
<gene>
    <name evidence="8" type="ORF">K469DRAFT_635041</name>
</gene>
<dbReference type="PANTHER" id="PTHR33048">
    <property type="entry name" value="PTH11-LIKE INTEGRAL MEMBRANE PROTEIN (AFU_ORTHOLOGUE AFUA_5G11245)"/>
    <property type="match status" value="1"/>
</dbReference>
<dbReference type="InterPro" id="IPR049326">
    <property type="entry name" value="Rhodopsin_dom_fungi"/>
</dbReference>
<dbReference type="PANTHER" id="PTHR33048:SF47">
    <property type="entry name" value="INTEGRAL MEMBRANE PROTEIN-RELATED"/>
    <property type="match status" value="1"/>
</dbReference>
<evidence type="ECO:0000256" key="5">
    <source>
        <dbReference type="ARBA" id="ARBA00038359"/>
    </source>
</evidence>
<feature type="domain" description="Rhodopsin" evidence="7">
    <location>
        <begin position="25"/>
        <end position="271"/>
    </location>
</feature>
<keyword evidence="9" id="KW-1185">Reference proteome</keyword>
<sequence>MAGLQINLYAGIGVTWIAALATLIMRVIARRVTRVNWWLDDYFAISAFTFATGYCAILIEWTLHWSLGKLMSDTLDGAAREDILYHTRILGFFNSLCYASSLASSKISILSFYWRLFQLSIIRIPILVLLAISAIWWILRTFMLIFRCVPTRAIWDKTITDAVCNIDGDKFFLGTITTHFLLDVAILVLPIVPVFKLRLRLQQKLAIVGFFLLGTIVCIASCIVLVILVHFPANTSQLPYDYAMFCVWGAVEVNIAIVSGCCPLLRPVIRRIFPDLFPSAVISSQPISRPSNAIRLTTITKTDKAREVDESSSTHQLADSENGQLDDYMHDEFPTGVHTIISSKANDWRSLGREEELDLTSIHVRKETVVEVKVYNHFKSIEFSEQA</sequence>
<feature type="transmembrane region" description="Helical" evidence="6">
    <location>
        <begin position="207"/>
        <end position="230"/>
    </location>
</feature>
<evidence type="ECO:0000256" key="6">
    <source>
        <dbReference type="SAM" id="Phobius"/>
    </source>
</evidence>